<keyword evidence="4 8" id="KW-0378">Hydrolase</keyword>
<dbReference type="RefSeq" id="WP_119628876.1">
    <property type="nucleotide sequence ID" value="NZ_AP017928.1"/>
</dbReference>
<dbReference type="GO" id="GO:0003697">
    <property type="term" value="F:single-stranded DNA binding"/>
    <property type="evidence" value="ECO:0007669"/>
    <property type="project" value="InterPro"/>
</dbReference>
<sequence length="227" mass="26123">MCGRYSLRAEEGRIMRQFELYQTPRLIRRYNIAPSQSIPIVRLTPDGQRECVMVRWGLLPSWSKEPKTDYSTINARAETVATKPAFRTAFRSRRCLIPADGYYEWAVRPGSKTKQPYYIGLQDGEMFAFAGLWERWQREDTVIESCTIIVTEANELTRTIHDRMPVILGERDYASWLSAAARQTELLQSLLKPFPSERMRAYPVSTAVNSPRNDSETCIKAVDEESG</sequence>
<gene>
    <name evidence="9" type="ORF">sS8_1279</name>
</gene>
<dbReference type="Gene3D" id="3.90.1680.10">
    <property type="entry name" value="SOS response associated peptidase-like"/>
    <property type="match status" value="1"/>
</dbReference>
<comment type="similarity">
    <text evidence="1 8">Belongs to the SOS response-associated peptidase family.</text>
</comment>
<dbReference type="EMBL" id="AP017928">
    <property type="protein sequence ID" value="BBA33240.1"/>
    <property type="molecule type" value="Genomic_DNA"/>
</dbReference>
<keyword evidence="5" id="KW-0190">Covalent protein-DNA linkage</keyword>
<dbReference type="EC" id="3.4.-.-" evidence="8"/>
<dbReference type="AlphaFoldDB" id="A0A250KNH4"/>
<keyword evidence="7" id="KW-0456">Lyase</keyword>
<evidence type="ECO:0000313" key="9">
    <source>
        <dbReference type="EMBL" id="BBA33240.1"/>
    </source>
</evidence>
<dbReference type="GO" id="GO:0008233">
    <property type="term" value="F:peptidase activity"/>
    <property type="evidence" value="ECO:0007669"/>
    <property type="project" value="UniProtKB-KW"/>
</dbReference>
<evidence type="ECO:0000256" key="6">
    <source>
        <dbReference type="ARBA" id="ARBA00023125"/>
    </source>
</evidence>
<protein>
    <recommendedName>
        <fullName evidence="8">Abasic site processing protein</fullName>
        <ecNumber evidence="8">3.4.-.-</ecNumber>
    </recommendedName>
</protein>
<evidence type="ECO:0000313" key="10">
    <source>
        <dbReference type="Proteomes" id="UP000266313"/>
    </source>
</evidence>
<evidence type="ECO:0000256" key="2">
    <source>
        <dbReference type="ARBA" id="ARBA00022670"/>
    </source>
</evidence>
<evidence type="ECO:0000256" key="1">
    <source>
        <dbReference type="ARBA" id="ARBA00008136"/>
    </source>
</evidence>
<keyword evidence="6" id="KW-0238">DNA-binding</keyword>
<dbReference type="GO" id="GO:0106300">
    <property type="term" value="P:protein-DNA covalent cross-linking repair"/>
    <property type="evidence" value="ECO:0007669"/>
    <property type="project" value="InterPro"/>
</dbReference>
<dbReference type="Proteomes" id="UP000266313">
    <property type="component" value="Chromosome"/>
</dbReference>
<keyword evidence="10" id="KW-1185">Reference proteome</keyword>
<evidence type="ECO:0000256" key="5">
    <source>
        <dbReference type="ARBA" id="ARBA00023124"/>
    </source>
</evidence>
<organism evidence="9 10">
    <name type="scientific">Methylocaldum marinum</name>
    <dbReference type="NCBI Taxonomy" id="1432792"/>
    <lineage>
        <taxon>Bacteria</taxon>
        <taxon>Pseudomonadati</taxon>
        <taxon>Pseudomonadota</taxon>
        <taxon>Gammaproteobacteria</taxon>
        <taxon>Methylococcales</taxon>
        <taxon>Methylococcaceae</taxon>
        <taxon>Methylocaldum</taxon>
    </lineage>
</organism>
<dbReference type="PANTHER" id="PTHR13604">
    <property type="entry name" value="DC12-RELATED"/>
    <property type="match status" value="1"/>
</dbReference>
<accession>A0A250KNH4</accession>
<evidence type="ECO:0000256" key="4">
    <source>
        <dbReference type="ARBA" id="ARBA00022801"/>
    </source>
</evidence>
<proteinExistence type="inferred from homology"/>
<keyword evidence="2 8" id="KW-0645">Protease</keyword>
<dbReference type="GO" id="GO:0016829">
    <property type="term" value="F:lyase activity"/>
    <property type="evidence" value="ECO:0007669"/>
    <property type="project" value="UniProtKB-KW"/>
</dbReference>
<dbReference type="Pfam" id="PF02586">
    <property type="entry name" value="SRAP"/>
    <property type="match status" value="1"/>
</dbReference>
<keyword evidence="3" id="KW-0227">DNA damage</keyword>
<name>A0A250KNH4_9GAMM</name>
<dbReference type="OrthoDB" id="6192129at2"/>
<dbReference type="KEGG" id="mmai:sS8_1279"/>
<dbReference type="PANTHER" id="PTHR13604:SF0">
    <property type="entry name" value="ABASIC SITE PROCESSING PROTEIN HMCES"/>
    <property type="match status" value="1"/>
</dbReference>
<dbReference type="InterPro" id="IPR036590">
    <property type="entry name" value="SRAP-like"/>
</dbReference>
<evidence type="ECO:0000256" key="8">
    <source>
        <dbReference type="RuleBase" id="RU364100"/>
    </source>
</evidence>
<dbReference type="SUPFAM" id="SSF143081">
    <property type="entry name" value="BB1717-like"/>
    <property type="match status" value="1"/>
</dbReference>
<dbReference type="GO" id="GO:0006508">
    <property type="term" value="P:proteolysis"/>
    <property type="evidence" value="ECO:0007669"/>
    <property type="project" value="UniProtKB-KW"/>
</dbReference>
<dbReference type="InterPro" id="IPR003738">
    <property type="entry name" value="SRAP"/>
</dbReference>
<evidence type="ECO:0000256" key="7">
    <source>
        <dbReference type="ARBA" id="ARBA00023239"/>
    </source>
</evidence>
<reference evidence="9 10" key="1">
    <citation type="submission" date="2016-12" db="EMBL/GenBank/DDBJ databases">
        <title>Genome sequencing of Methylocaldum marinum.</title>
        <authorList>
            <person name="Takeuchi M."/>
            <person name="Kamagata Y."/>
            <person name="Hiraoka S."/>
            <person name="Oshima K."/>
            <person name="Hattori M."/>
            <person name="Iwasaki W."/>
        </authorList>
    </citation>
    <scope>NUCLEOTIDE SEQUENCE [LARGE SCALE GENOMIC DNA]</scope>
    <source>
        <strain evidence="9 10">S8</strain>
    </source>
</reference>
<evidence type="ECO:0000256" key="3">
    <source>
        <dbReference type="ARBA" id="ARBA00022763"/>
    </source>
</evidence>